<dbReference type="Proteomes" id="UP000319897">
    <property type="component" value="Unassembled WGS sequence"/>
</dbReference>
<dbReference type="EMBL" id="VFSU01000024">
    <property type="protein sequence ID" value="TPE61026.1"/>
    <property type="molecule type" value="Genomic_DNA"/>
</dbReference>
<name>A0A501XKE7_9SPHN</name>
<sequence length="228" mass="24306">MTQALLLAVVTAMLLSGVAHAQDTGSLIRRAPAQIPTGSGSDAERARRATAAFAECLVDRSRGRVEKYLASFPGTAEARDIGRKLADSDCLSSGGLKFQEQVMRALFYQILYNKTFRDKELPDFSTVPPLDYSAGAPVGVASNEIALRNFADCVTRANPSDARTLTLSNTASDGEKRAFDAMMPSFSACLPQDRTIEFSKTILKGLVAETLYRLSTAAASPSATGSAI</sequence>
<dbReference type="RefSeq" id="WP_140928084.1">
    <property type="nucleotide sequence ID" value="NZ_VFSU01000024.1"/>
</dbReference>
<protein>
    <submittedName>
        <fullName evidence="2">Uncharacterized protein</fullName>
    </submittedName>
</protein>
<feature type="signal peptide" evidence="1">
    <location>
        <begin position="1"/>
        <end position="21"/>
    </location>
</feature>
<evidence type="ECO:0000313" key="3">
    <source>
        <dbReference type="Proteomes" id="UP000319897"/>
    </source>
</evidence>
<dbReference type="AlphaFoldDB" id="A0A501XKE7"/>
<feature type="chain" id="PRO_5021370633" evidence="1">
    <location>
        <begin position="22"/>
        <end position="228"/>
    </location>
</feature>
<reference evidence="2 3" key="1">
    <citation type="submission" date="2019-06" db="EMBL/GenBank/DDBJ databases">
        <authorList>
            <person name="Lee I."/>
            <person name="Jang G.I."/>
            <person name="Hwang C.Y."/>
        </authorList>
    </citation>
    <scope>NUCLEOTIDE SEQUENCE [LARGE SCALE GENOMIC DNA]</scope>
    <source>
        <strain evidence="2 3">PAMC 28131</strain>
    </source>
</reference>
<keyword evidence="1" id="KW-0732">Signal</keyword>
<evidence type="ECO:0000313" key="2">
    <source>
        <dbReference type="EMBL" id="TPE61026.1"/>
    </source>
</evidence>
<proteinExistence type="predicted"/>
<evidence type="ECO:0000256" key="1">
    <source>
        <dbReference type="SAM" id="SignalP"/>
    </source>
</evidence>
<gene>
    <name evidence="2" type="ORF">FJQ54_08975</name>
</gene>
<organism evidence="2 3">
    <name type="scientific">Sandaracinobacter neustonicus</name>
    <dbReference type="NCBI Taxonomy" id="1715348"/>
    <lineage>
        <taxon>Bacteria</taxon>
        <taxon>Pseudomonadati</taxon>
        <taxon>Pseudomonadota</taxon>
        <taxon>Alphaproteobacteria</taxon>
        <taxon>Sphingomonadales</taxon>
        <taxon>Sphingosinicellaceae</taxon>
        <taxon>Sandaracinobacter</taxon>
    </lineage>
</organism>
<accession>A0A501XKE7</accession>
<keyword evidence="3" id="KW-1185">Reference proteome</keyword>
<comment type="caution">
    <text evidence="2">The sequence shown here is derived from an EMBL/GenBank/DDBJ whole genome shotgun (WGS) entry which is preliminary data.</text>
</comment>
<dbReference type="OrthoDB" id="7448298at2"/>